<dbReference type="GO" id="GO:0006508">
    <property type="term" value="P:proteolysis"/>
    <property type="evidence" value="ECO:0007669"/>
    <property type="project" value="UniProtKB-KW"/>
</dbReference>
<dbReference type="Gene3D" id="2.40.10.10">
    <property type="entry name" value="Trypsin-like serine proteases"/>
    <property type="match status" value="1"/>
</dbReference>
<dbReference type="PANTHER" id="PTHR24260:SF136">
    <property type="entry name" value="GH08193P-RELATED"/>
    <property type="match status" value="1"/>
</dbReference>
<dbReference type="Proteomes" id="UP000000305">
    <property type="component" value="Unassembled WGS sequence"/>
</dbReference>
<feature type="domain" description="Peptidase S1" evidence="4">
    <location>
        <begin position="38"/>
        <end position="285"/>
    </location>
</feature>
<protein>
    <recommendedName>
        <fullName evidence="4">Peptidase S1 domain-containing protein</fullName>
    </recommendedName>
</protein>
<dbReference type="SUPFAM" id="SSF50494">
    <property type="entry name" value="Trypsin-like serine proteases"/>
    <property type="match status" value="1"/>
</dbReference>
<feature type="chain" id="PRO_5003238584" description="Peptidase S1 domain-containing protein" evidence="3">
    <location>
        <begin position="22"/>
        <end position="299"/>
    </location>
</feature>
<dbReference type="AlphaFoldDB" id="E9HWQ8"/>
<keyword evidence="1" id="KW-1015">Disulfide bond</keyword>
<dbReference type="SMART" id="SM00020">
    <property type="entry name" value="Tryp_SPc"/>
    <property type="match status" value="1"/>
</dbReference>
<sequence length="299" mass="32401">MSKSQVHYVLLVLASACLINANSVANRSDADDEGIDEIIGGTTVARGQHQYMAYLRSFYASSPGFYSVCGGTVISNRYILTAAHCVQDHKTGEIANKVEVRLKVYTIDPMDSSAKLITVTGSSIKPHPAYFSNGASNSIYDIALIKMTANLPTSDYYLIGKLYMPDYQDTVTAVGWGHTSSTSTTVSPTLQQVDFKIGAKEECTSFWGSNYHHEYQMCGIIPGKSVCSGDSGGPIVRYSSGYQIYTQVGISSFVPASNGQALCEKGYAVFTRPSAHRDWINANSCLLADGGLCANWYYV</sequence>
<dbReference type="InterPro" id="IPR009003">
    <property type="entry name" value="Peptidase_S1_PA"/>
</dbReference>
<organism evidence="5 6">
    <name type="scientific">Daphnia pulex</name>
    <name type="common">Water flea</name>
    <dbReference type="NCBI Taxonomy" id="6669"/>
    <lineage>
        <taxon>Eukaryota</taxon>
        <taxon>Metazoa</taxon>
        <taxon>Ecdysozoa</taxon>
        <taxon>Arthropoda</taxon>
        <taxon>Crustacea</taxon>
        <taxon>Branchiopoda</taxon>
        <taxon>Diplostraca</taxon>
        <taxon>Cladocera</taxon>
        <taxon>Anomopoda</taxon>
        <taxon>Daphniidae</taxon>
        <taxon>Daphnia</taxon>
    </lineage>
</organism>
<accession>E9HWQ8</accession>
<dbReference type="GO" id="GO:0004252">
    <property type="term" value="F:serine-type endopeptidase activity"/>
    <property type="evidence" value="ECO:0007669"/>
    <property type="project" value="InterPro"/>
</dbReference>
<dbReference type="PhylomeDB" id="E9HWQ8"/>
<dbReference type="Pfam" id="PF00089">
    <property type="entry name" value="Trypsin"/>
    <property type="match status" value="1"/>
</dbReference>
<reference evidence="5 6" key="1">
    <citation type="journal article" date="2011" name="Science">
        <title>The ecoresponsive genome of Daphnia pulex.</title>
        <authorList>
            <person name="Colbourne J.K."/>
            <person name="Pfrender M.E."/>
            <person name="Gilbert D."/>
            <person name="Thomas W.K."/>
            <person name="Tucker A."/>
            <person name="Oakley T.H."/>
            <person name="Tokishita S."/>
            <person name="Aerts A."/>
            <person name="Arnold G.J."/>
            <person name="Basu M.K."/>
            <person name="Bauer D.J."/>
            <person name="Caceres C.E."/>
            <person name="Carmel L."/>
            <person name="Casola C."/>
            <person name="Choi J.H."/>
            <person name="Detter J.C."/>
            <person name="Dong Q."/>
            <person name="Dusheyko S."/>
            <person name="Eads B.D."/>
            <person name="Frohlich T."/>
            <person name="Geiler-Samerotte K.A."/>
            <person name="Gerlach D."/>
            <person name="Hatcher P."/>
            <person name="Jogdeo S."/>
            <person name="Krijgsveld J."/>
            <person name="Kriventseva E.V."/>
            <person name="Kultz D."/>
            <person name="Laforsch C."/>
            <person name="Lindquist E."/>
            <person name="Lopez J."/>
            <person name="Manak J.R."/>
            <person name="Muller J."/>
            <person name="Pangilinan J."/>
            <person name="Patwardhan R.P."/>
            <person name="Pitluck S."/>
            <person name="Pritham E.J."/>
            <person name="Rechtsteiner A."/>
            <person name="Rho M."/>
            <person name="Rogozin I.B."/>
            <person name="Sakarya O."/>
            <person name="Salamov A."/>
            <person name="Schaack S."/>
            <person name="Shapiro H."/>
            <person name="Shiga Y."/>
            <person name="Skalitzky C."/>
            <person name="Smith Z."/>
            <person name="Souvorov A."/>
            <person name="Sung W."/>
            <person name="Tang Z."/>
            <person name="Tsuchiya D."/>
            <person name="Tu H."/>
            <person name="Vos H."/>
            <person name="Wang M."/>
            <person name="Wolf Y.I."/>
            <person name="Yamagata H."/>
            <person name="Yamada T."/>
            <person name="Ye Y."/>
            <person name="Shaw J.R."/>
            <person name="Andrews J."/>
            <person name="Crease T.J."/>
            <person name="Tang H."/>
            <person name="Lucas S.M."/>
            <person name="Robertson H.M."/>
            <person name="Bork P."/>
            <person name="Koonin E.V."/>
            <person name="Zdobnov E.M."/>
            <person name="Grigoriev I.V."/>
            <person name="Lynch M."/>
            <person name="Boore J.L."/>
        </authorList>
    </citation>
    <scope>NUCLEOTIDE SEQUENCE [LARGE SCALE GENOMIC DNA]</scope>
</reference>
<name>E9HWQ8_DAPPU</name>
<evidence type="ECO:0000259" key="4">
    <source>
        <dbReference type="PROSITE" id="PS50240"/>
    </source>
</evidence>
<evidence type="ECO:0000313" key="5">
    <source>
        <dbReference type="EMBL" id="EFX63821.1"/>
    </source>
</evidence>
<dbReference type="eggNOG" id="KOG3627">
    <property type="taxonomic scope" value="Eukaryota"/>
</dbReference>
<dbReference type="EMBL" id="GL732951">
    <property type="protein sequence ID" value="EFX63821.1"/>
    <property type="molecule type" value="Genomic_DNA"/>
</dbReference>
<keyword evidence="6" id="KW-1185">Reference proteome</keyword>
<dbReference type="CDD" id="cd00190">
    <property type="entry name" value="Tryp_SPc"/>
    <property type="match status" value="1"/>
</dbReference>
<dbReference type="OrthoDB" id="6339452at2759"/>
<dbReference type="GO" id="GO:0005615">
    <property type="term" value="C:extracellular space"/>
    <property type="evidence" value="ECO:0000318"/>
    <property type="project" value="GO_Central"/>
</dbReference>
<evidence type="ECO:0000313" key="6">
    <source>
        <dbReference type="Proteomes" id="UP000000305"/>
    </source>
</evidence>
<dbReference type="InterPro" id="IPR001314">
    <property type="entry name" value="Peptidase_S1A"/>
</dbReference>
<dbReference type="InterPro" id="IPR043504">
    <property type="entry name" value="Peptidase_S1_PA_chymotrypsin"/>
</dbReference>
<dbReference type="KEGG" id="dpx:DAPPUDRAFT_306115"/>
<dbReference type="PROSITE" id="PS50240">
    <property type="entry name" value="TRYPSIN_DOM"/>
    <property type="match status" value="1"/>
</dbReference>
<keyword evidence="2" id="KW-0645">Protease</keyword>
<dbReference type="InterPro" id="IPR001254">
    <property type="entry name" value="Trypsin_dom"/>
</dbReference>
<keyword evidence="2" id="KW-0378">Hydrolase</keyword>
<dbReference type="STRING" id="6669.E9HWQ8"/>
<evidence type="ECO:0000256" key="1">
    <source>
        <dbReference type="ARBA" id="ARBA00023157"/>
    </source>
</evidence>
<dbReference type="HOGENOM" id="CLU_006842_7_4_1"/>
<dbReference type="GO" id="GO:0045087">
    <property type="term" value="P:innate immune response"/>
    <property type="evidence" value="ECO:0000318"/>
    <property type="project" value="GO_Central"/>
</dbReference>
<dbReference type="PROSITE" id="PS00134">
    <property type="entry name" value="TRYPSIN_HIS"/>
    <property type="match status" value="1"/>
</dbReference>
<dbReference type="InterPro" id="IPR018114">
    <property type="entry name" value="TRYPSIN_HIS"/>
</dbReference>
<dbReference type="InterPro" id="IPR033116">
    <property type="entry name" value="TRYPSIN_SER"/>
</dbReference>
<dbReference type="OMA" id="NDECGWT"/>
<feature type="signal peptide" evidence="3">
    <location>
        <begin position="1"/>
        <end position="21"/>
    </location>
</feature>
<gene>
    <name evidence="5" type="ORF">DAPPUDRAFT_306115</name>
</gene>
<evidence type="ECO:0000256" key="3">
    <source>
        <dbReference type="SAM" id="SignalP"/>
    </source>
</evidence>
<keyword evidence="2" id="KW-0720">Serine protease</keyword>
<dbReference type="PROSITE" id="PS51257">
    <property type="entry name" value="PROKAR_LIPOPROTEIN"/>
    <property type="match status" value="1"/>
</dbReference>
<keyword evidence="3" id="KW-0732">Signal</keyword>
<dbReference type="PRINTS" id="PR00722">
    <property type="entry name" value="CHYMOTRYPSIN"/>
</dbReference>
<dbReference type="PANTHER" id="PTHR24260">
    <property type="match status" value="1"/>
</dbReference>
<dbReference type="PROSITE" id="PS00135">
    <property type="entry name" value="TRYPSIN_SER"/>
    <property type="match status" value="1"/>
</dbReference>
<dbReference type="InParanoid" id="E9HWQ8"/>
<dbReference type="InterPro" id="IPR051333">
    <property type="entry name" value="CLIP_Serine_Protease"/>
</dbReference>
<evidence type="ECO:0000256" key="2">
    <source>
        <dbReference type="RuleBase" id="RU363034"/>
    </source>
</evidence>
<proteinExistence type="predicted"/>